<evidence type="ECO:0000313" key="2">
    <source>
        <dbReference type="EMBL" id="MCP2273138.1"/>
    </source>
</evidence>
<sequence length="453" mass="52324">MPVPVKFNLLGLYGELNHSVNFPRDDEFHIIYGPNGVGKTKLFQVVRALGQLDLRDLMSLPFGYAEIEYDDQSKISVEKVATKKLPRREGLSFRLHHPGTLFPIDWTPDLEAPFPKSGHFTVGGSEWRYLGGNRWIDDSDGEIVESDELRARYDTELPTEDAPESFKLFQGSVHSYLIETQRLRNYTAPQAVFQSRSGRMVRVRNRRTPQDDAVSRYAEDLQNRLESALAHNSRTTQNLDRTFPRRLLENIPDENEASIRFRYATQNQKRERLAELSLIGSEPELPLQDQKLEDWQRRVLRTYLDDTESKLRTFDDILGKVDLLEEIINQRFKRKKISVNADEGLRIDVENSKGQIRPEDLSSGEQHELIMFYDLLFRTPPGALVMIDEPEISLHIGWQRRFLDDIMKVAQISGSRMLVATHSPQIIGNWRHRATALGFDSDVDLQQEGFSEE</sequence>
<dbReference type="Pfam" id="PF13304">
    <property type="entry name" value="AAA_21"/>
    <property type="match status" value="1"/>
</dbReference>
<protein>
    <submittedName>
        <fullName evidence="2">ATP-binding protein involved in virulence</fullName>
    </submittedName>
</protein>
<keyword evidence="3" id="KW-1185">Reference proteome</keyword>
<name>A0ABT1IKS6_9PSEU</name>
<dbReference type="Proteomes" id="UP001205185">
    <property type="component" value="Unassembled WGS sequence"/>
</dbReference>
<dbReference type="PANTHER" id="PTHR43581">
    <property type="entry name" value="ATP/GTP PHOSPHATASE"/>
    <property type="match status" value="1"/>
</dbReference>
<keyword evidence="2" id="KW-0067">ATP-binding</keyword>
<dbReference type="InterPro" id="IPR003959">
    <property type="entry name" value="ATPase_AAA_core"/>
</dbReference>
<feature type="domain" description="ATPase AAA-type core" evidence="1">
    <location>
        <begin position="28"/>
        <end position="427"/>
    </location>
</feature>
<dbReference type="InterPro" id="IPR051396">
    <property type="entry name" value="Bact_Antivir_Def_Nuclease"/>
</dbReference>
<proteinExistence type="predicted"/>
<gene>
    <name evidence="2" type="ORF">LV75_005664</name>
</gene>
<dbReference type="SUPFAM" id="SSF52540">
    <property type="entry name" value="P-loop containing nucleoside triphosphate hydrolases"/>
    <property type="match status" value="1"/>
</dbReference>
<dbReference type="InterPro" id="IPR027417">
    <property type="entry name" value="P-loop_NTPase"/>
</dbReference>
<dbReference type="GO" id="GO:0005524">
    <property type="term" value="F:ATP binding"/>
    <property type="evidence" value="ECO:0007669"/>
    <property type="project" value="UniProtKB-KW"/>
</dbReference>
<comment type="caution">
    <text evidence="2">The sequence shown here is derived from an EMBL/GenBank/DDBJ whole genome shotgun (WGS) entry which is preliminary data.</text>
</comment>
<evidence type="ECO:0000259" key="1">
    <source>
        <dbReference type="Pfam" id="PF13304"/>
    </source>
</evidence>
<accession>A0ABT1IKS6</accession>
<organism evidence="2 3">
    <name type="scientific">Actinokineospora diospyrosa</name>
    <dbReference type="NCBI Taxonomy" id="103728"/>
    <lineage>
        <taxon>Bacteria</taxon>
        <taxon>Bacillati</taxon>
        <taxon>Actinomycetota</taxon>
        <taxon>Actinomycetes</taxon>
        <taxon>Pseudonocardiales</taxon>
        <taxon>Pseudonocardiaceae</taxon>
        <taxon>Actinokineospora</taxon>
    </lineage>
</organism>
<keyword evidence="2" id="KW-0547">Nucleotide-binding</keyword>
<dbReference type="EMBL" id="JAMTCO010000015">
    <property type="protein sequence ID" value="MCP2273138.1"/>
    <property type="molecule type" value="Genomic_DNA"/>
</dbReference>
<evidence type="ECO:0000313" key="3">
    <source>
        <dbReference type="Proteomes" id="UP001205185"/>
    </source>
</evidence>
<dbReference type="Gene3D" id="3.40.50.300">
    <property type="entry name" value="P-loop containing nucleotide triphosphate hydrolases"/>
    <property type="match status" value="1"/>
</dbReference>
<reference evidence="2 3" key="1">
    <citation type="submission" date="2022-06" db="EMBL/GenBank/DDBJ databases">
        <title>Genomic Encyclopedia of Archaeal and Bacterial Type Strains, Phase II (KMG-II): from individual species to whole genera.</title>
        <authorList>
            <person name="Goeker M."/>
        </authorList>
    </citation>
    <scope>NUCLEOTIDE SEQUENCE [LARGE SCALE GENOMIC DNA]</scope>
    <source>
        <strain evidence="2 3">DSM 44255</strain>
    </source>
</reference>
<dbReference type="PANTHER" id="PTHR43581:SF2">
    <property type="entry name" value="EXCINUCLEASE ATPASE SUBUNIT"/>
    <property type="match status" value="1"/>
</dbReference>